<dbReference type="EMBL" id="BOMM01000012">
    <property type="protein sequence ID" value="GIE10063.1"/>
    <property type="molecule type" value="Genomic_DNA"/>
</dbReference>
<organism evidence="1 2">
    <name type="scientific">Paractinoplanes ferrugineus</name>
    <dbReference type="NCBI Taxonomy" id="113564"/>
    <lineage>
        <taxon>Bacteria</taxon>
        <taxon>Bacillati</taxon>
        <taxon>Actinomycetota</taxon>
        <taxon>Actinomycetes</taxon>
        <taxon>Micromonosporales</taxon>
        <taxon>Micromonosporaceae</taxon>
        <taxon>Paractinoplanes</taxon>
    </lineage>
</organism>
<accession>A0A919IZB3</accession>
<protein>
    <submittedName>
        <fullName evidence="1">Uncharacterized protein</fullName>
    </submittedName>
</protein>
<gene>
    <name evidence="1" type="ORF">Afe05nite_19030</name>
</gene>
<proteinExistence type="predicted"/>
<comment type="caution">
    <text evidence="1">The sequence shown here is derived from an EMBL/GenBank/DDBJ whole genome shotgun (WGS) entry which is preliminary data.</text>
</comment>
<evidence type="ECO:0000313" key="2">
    <source>
        <dbReference type="Proteomes" id="UP000598174"/>
    </source>
</evidence>
<sequence length="100" mass="11453">MLEENRAIFLRYGPADGVFSEARASQWIRHAKGTIIPNNARIKRALQRNNALLGPSERRVAEEFSIHALEFEERHLFDDWTAGSSRFPTGMDDVLRGDVR</sequence>
<keyword evidence="2" id="KW-1185">Reference proteome</keyword>
<dbReference type="AlphaFoldDB" id="A0A919IZB3"/>
<dbReference type="Proteomes" id="UP000598174">
    <property type="component" value="Unassembled WGS sequence"/>
</dbReference>
<name>A0A919IZB3_9ACTN</name>
<reference evidence="1" key="1">
    <citation type="submission" date="2021-01" db="EMBL/GenBank/DDBJ databases">
        <title>Whole genome shotgun sequence of Actinoplanes ferrugineus NBRC 15555.</title>
        <authorList>
            <person name="Komaki H."/>
            <person name="Tamura T."/>
        </authorList>
    </citation>
    <scope>NUCLEOTIDE SEQUENCE</scope>
    <source>
        <strain evidence="1">NBRC 15555</strain>
    </source>
</reference>
<evidence type="ECO:0000313" key="1">
    <source>
        <dbReference type="EMBL" id="GIE10063.1"/>
    </source>
</evidence>